<keyword evidence="3" id="KW-0732">Signal</keyword>
<proteinExistence type="predicted"/>
<organism evidence="4 5">
    <name type="scientific">Hymenobacter artigasi</name>
    <dbReference type="NCBI Taxonomy" id="2719616"/>
    <lineage>
        <taxon>Bacteria</taxon>
        <taxon>Pseudomonadati</taxon>
        <taxon>Bacteroidota</taxon>
        <taxon>Cytophagia</taxon>
        <taxon>Cytophagales</taxon>
        <taxon>Hymenobacteraceae</taxon>
        <taxon>Hymenobacter</taxon>
    </lineage>
</organism>
<dbReference type="SUPFAM" id="SSF63825">
    <property type="entry name" value="YWTD domain"/>
    <property type="match status" value="1"/>
</dbReference>
<dbReference type="RefSeq" id="WP_168672898.1">
    <property type="nucleotide sequence ID" value="NZ_JAAVTK010000004.1"/>
</dbReference>
<protein>
    <submittedName>
        <fullName evidence="4">Sugar lactone lactonase YvrE</fullName>
    </submittedName>
</protein>
<feature type="repeat" description="NHL" evidence="2">
    <location>
        <begin position="133"/>
        <end position="167"/>
    </location>
</feature>
<evidence type="ECO:0000313" key="4">
    <source>
        <dbReference type="EMBL" id="NKI89265.1"/>
    </source>
</evidence>
<evidence type="ECO:0000256" key="2">
    <source>
        <dbReference type="PROSITE-ProRule" id="PRU00504"/>
    </source>
</evidence>
<dbReference type="Gene3D" id="2.120.10.30">
    <property type="entry name" value="TolB, C-terminal domain"/>
    <property type="match status" value="3"/>
</dbReference>
<comment type="caution">
    <text evidence="4">The sequence shown here is derived from an EMBL/GenBank/DDBJ whole genome shotgun (WGS) entry which is preliminary data.</text>
</comment>
<dbReference type="PANTHER" id="PTHR46388:SF2">
    <property type="entry name" value="NHL REPEAT-CONTAINING PROTEIN 2"/>
    <property type="match status" value="1"/>
</dbReference>
<accession>A0ABX1HGT7</accession>
<dbReference type="InterPro" id="IPR011042">
    <property type="entry name" value="6-blade_b-propeller_TolB-like"/>
</dbReference>
<gene>
    <name evidence="4" type="ORF">HBN54_001860</name>
</gene>
<reference evidence="4 5" key="1">
    <citation type="submission" date="2020-03" db="EMBL/GenBank/DDBJ databases">
        <title>Genomic Encyclopedia of Type Strains, Phase IV (KMG-V): Genome sequencing to study the core and pangenomes of soil and plant-associated prokaryotes.</title>
        <authorList>
            <person name="Whitman W."/>
        </authorList>
    </citation>
    <scope>NUCLEOTIDE SEQUENCE [LARGE SCALE GENOMIC DNA]</scope>
    <source>
        <strain evidence="4 5">1B</strain>
    </source>
</reference>
<dbReference type="Pfam" id="PF01436">
    <property type="entry name" value="NHL"/>
    <property type="match status" value="2"/>
</dbReference>
<evidence type="ECO:0000256" key="1">
    <source>
        <dbReference type="ARBA" id="ARBA00022737"/>
    </source>
</evidence>
<name>A0ABX1HGT7_9BACT</name>
<keyword evidence="5" id="KW-1185">Reference proteome</keyword>
<feature type="signal peptide" evidence="3">
    <location>
        <begin position="1"/>
        <end position="27"/>
    </location>
</feature>
<evidence type="ECO:0000313" key="5">
    <source>
        <dbReference type="Proteomes" id="UP000717634"/>
    </source>
</evidence>
<feature type="chain" id="PRO_5047347236" evidence="3">
    <location>
        <begin position="28"/>
        <end position="428"/>
    </location>
</feature>
<dbReference type="PANTHER" id="PTHR46388">
    <property type="entry name" value="NHL REPEAT-CONTAINING PROTEIN 2"/>
    <property type="match status" value="1"/>
</dbReference>
<sequence>MKNRFTNLRRGLALATLLAAVSLSAPAQSVGIGTTAPDASAALEVQSTTQGLLPPRLTAAQRAAIVAPAAGLQVFQVDGTPGVYVFSGAYWLNLTTGREPTLTGVGIVPNTGTFAGDYGTPSSPPTSGYSDLGRGLFSDPTGVAVDGRGQLYVADRGNQRIRQIDLATGAVSTLAGSGTAGFADGVGTAAAFSDPTGVAYGNGSVYVADRGNRRIRQIDLATGAVSTLAGSGASGTADGVGAAATFSGPTGVAYANGMVFVADNRLIRQVAVATGVVSTPAGSGTAGFADGVGAAARFNGAAGVAANANGSVVYVTDLGNRRIRKLVVATRTVTTLAGTGATGGLDGAGAVATFGTPMGVALANDGNIYVADRSSYSIRRVAMDTGAVSTLYQFDTRPANLQMPNGVAVDASGAAYVALAEHLIRMLK</sequence>
<evidence type="ECO:0000256" key="3">
    <source>
        <dbReference type="SAM" id="SignalP"/>
    </source>
</evidence>
<keyword evidence="1" id="KW-0677">Repeat</keyword>
<dbReference type="InterPro" id="IPR001258">
    <property type="entry name" value="NHL_repeat"/>
</dbReference>
<dbReference type="EMBL" id="JAAVTK010000004">
    <property type="protein sequence ID" value="NKI89265.1"/>
    <property type="molecule type" value="Genomic_DNA"/>
</dbReference>
<dbReference type="PROSITE" id="PS51125">
    <property type="entry name" value="NHL"/>
    <property type="match status" value="1"/>
</dbReference>
<dbReference type="Proteomes" id="UP000717634">
    <property type="component" value="Unassembled WGS sequence"/>
</dbReference>